<dbReference type="PATRIC" id="fig|447.4.peg.2665"/>
<dbReference type="InterPro" id="IPR040737">
    <property type="entry name" value="DUF5638"/>
</dbReference>
<dbReference type="RefSeq" id="WP_058460117.1">
    <property type="nucleotide sequence ID" value="NZ_CAAAIY010000005.1"/>
</dbReference>
<evidence type="ECO:0000313" key="4">
    <source>
        <dbReference type="Proteomes" id="UP000054695"/>
    </source>
</evidence>
<accession>A0A0W0RIR3</accession>
<keyword evidence="1" id="KW-0472">Membrane</keyword>
<keyword evidence="1" id="KW-1133">Transmembrane helix</keyword>
<protein>
    <recommendedName>
        <fullName evidence="2">DUF5638 domain-containing protein</fullName>
    </recommendedName>
</protein>
<keyword evidence="4" id="KW-1185">Reference proteome</keyword>
<feature type="transmembrane region" description="Helical" evidence="1">
    <location>
        <begin position="139"/>
        <end position="159"/>
    </location>
</feature>
<feature type="transmembrane region" description="Helical" evidence="1">
    <location>
        <begin position="111"/>
        <end position="133"/>
    </location>
</feature>
<dbReference type="STRING" id="447.Lboz_2510"/>
<organism evidence="3 4">
    <name type="scientific">Legionella bozemanae</name>
    <name type="common">Fluoribacter bozemanae</name>
    <dbReference type="NCBI Taxonomy" id="447"/>
    <lineage>
        <taxon>Bacteria</taxon>
        <taxon>Pseudomonadati</taxon>
        <taxon>Pseudomonadota</taxon>
        <taxon>Gammaproteobacteria</taxon>
        <taxon>Legionellales</taxon>
        <taxon>Legionellaceae</taxon>
        <taxon>Legionella</taxon>
    </lineage>
</organism>
<name>A0A0W0RIR3_LEGBO</name>
<reference evidence="3 4" key="1">
    <citation type="submission" date="2015-11" db="EMBL/GenBank/DDBJ databases">
        <title>Genomic analysis of 38 Legionella species identifies large and diverse effector repertoires.</title>
        <authorList>
            <person name="Burstein D."/>
            <person name="Amaro F."/>
            <person name="Zusman T."/>
            <person name="Lifshitz Z."/>
            <person name="Cohen O."/>
            <person name="Gilbert J.A."/>
            <person name="Pupko T."/>
            <person name="Shuman H.A."/>
            <person name="Segal G."/>
        </authorList>
    </citation>
    <scope>NUCLEOTIDE SEQUENCE [LARGE SCALE GENOMIC DNA]</scope>
    <source>
        <strain evidence="3 4">WIGA</strain>
    </source>
</reference>
<keyword evidence="1" id="KW-0812">Transmembrane</keyword>
<dbReference type="Proteomes" id="UP000054695">
    <property type="component" value="Unassembled WGS sequence"/>
</dbReference>
<dbReference type="OrthoDB" id="5650609at2"/>
<proteinExistence type="predicted"/>
<feature type="domain" description="DUF5638" evidence="2">
    <location>
        <begin position="4"/>
        <end position="109"/>
    </location>
</feature>
<evidence type="ECO:0000256" key="1">
    <source>
        <dbReference type="SAM" id="Phobius"/>
    </source>
</evidence>
<gene>
    <name evidence="3" type="ORF">Lboz_2510</name>
</gene>
<evidence type="ECO:0000313" key="3">
    <source>
        <dbReference type="EMBL" id="KTC70933.1"/>
    </source>
</evidence>
<evidence type="ECO:0000259" key="2">
    <source>
        <dbReference type="Pfam" id="PF18688"/>
    </source>
</evidence>
<comment type="caution">
    <text evidence="3">The sequence shown here is derived from an EMBL/GenBank/DDBJ whole genome shotgun (WGS) entry which is preliminary data.</text>
</comment>
<sequence>MPLNHTKLERRLSACDEALNALFANQQKQIGVKIQQQIKSVQNYYNLSYTKTNSAKKAEEIAASYELFIDQLTKAKNRQLNTKEASEKISNSCESRKIGVLFHNLAKACELMFYAATAFSLYAGIFGIALPVLIVQPVLGVAVGITIVGAMIAAAYKALSCFTEFKSFSRHDIEYTNELSLVSFFNPKPQPIKEDLQENEEDELETSYCC</sequence>
<dbReference type="Pfam" id="PF18688">
    <property type="entry name" value="DUF5638"/>
    <property type="match status" value="1"/>
</dbReference>
<dbReference type="EMBL" id="LNXU01000032">
    <property type="protein sequence ID" value="KTC70933.1"/>
    <property type="molecule type" value="Genomic_DNA"/>
</dbReference>
<dbReference type="AlphaFoldDB" id="A0A0W0RIR3"/>